<feature type="transmembrane region" description="Helical" evidence="9">
    <location>
        <begin position="349"/>
        <end position="368"/>
    </location>
</feature>
<dbReference type="PANTHER" id="PTHR43386:SF24">
    <property type="entry name" value="OLIGOPEPTIDE TRANSPORT SYSTEM PERMEASE PROTEIN AMID"/>
    <property type="match status" value="1"/>
</dbReference>
<proteinExistence type="inferred from homology"/>
<dbReference type="SUPFAM" id="SSF161098">
    <property type="entry name" value="MetI-like"/>
    <property type="match status" value="1"/>
</dbReference>
<comment type="subcellular location">
    <subcellularLocation>
        <location evidence="1 9">Cell membrane</location>
        <topology evidence="1 9">Multi-pass membrane protein</topology>
    </subcellularLocation>
</comment>
<dbReference type="GO" id="GO:0005886">
    <property type="term" value="C:plasma membrane"/>
    <property type="evidence" value="ECO:0007669"/>
    <property type="project" value="UniProtKB-SubCell"/>
</dbReference>
<feature type="transmembrane region" description="Helical" evidence="9">
    <location>
        <begin position="454"/>
        <end position="473"/>
    </location>
</feature>
<keyword evidence="7 9" id="KW-1133">Transmembrane helix</keyword>
<evidence type="ECO:0000256" key="9">
    <source>
        <dbReference type="RuleBase" id="RU363032"/>
    </source>
</evidence>
<feature type="domain" description="ABC transmembrane type-1" evidence="10">
    <location>
        <begin position="283"/>
        <end position="477"/>
    </location>
</feature>
<keyword evidence="8 9" id="KW-0472">Membrane</keyword>
<keyword evidence="13" id="KW-1185">Reference proteome</keyword>
<feature type="transmembrane region" description="Helical" evidence="9">
    <location>
        <begin position="285"/>
        <end position="304"/>
    </location>
</feature>
<dbReference type="EMBL" id="CP031517">
    <property type="protein sequence ID" value="QOS41176.1"/>
    <property type="molecule type" value="Genomic_DNA"/>
</dbReference>
<dbReference type="InterPro" id="IPR050366">
    <property type="entry name" value="BP-dependent_transpt_permease"/>
</dbReference>
<sequence>MNYENKTDPCSIKIDKSKFKFVQLNNTLGECKLQTKPTGYFKDAMIRFAKNRGSVICFFIIIALILYAVFAPVFSSYKISDKDGYYAYASPKCSLFENTAFWNGCSITEVNEQTFDYLNNIPGAVKKFYGTKTYSIANRPQKWFKVKIDDYAKVGWIKKLLTKEEYEAALNYEKETGRQLFYPIIDRKKIKSPVYKNDQNAWFLTDDHGFALKDDSEKVKDIFLYENNSSSPAMFISRMDGTQFETRVLYKEWYRYQNNKYASFLFGADNAGYDIFTRLAYGARLSLLLSICVAAINLFLGIIIGSLEGYYGGTFDLIAERIKEILYQIPSVILMTLFQLYFAKKAGPVFSMFVAFIFFGWIGTSSTVRAQFYRYKGQEYVMASRTLGAKDFRLIFRHIFPNAIGFIITTSVLTIPGVIFSEANLTYLGIVNLQSDTMTSVGTMLNGAQDALSIHPHCVFFPAAFISILLICFNEFGNGLRDAFNPVLRGSEK</sequence>
<dbReference type="Proteomes" id="UP000578697">
    <property type="component" value="Unassembled WGS sequence"/>
</dbReference>
<dbReference type="GO" id="GO:0055085">
    <property type="term" value="P:transmembrane transport"/>
    <property type="evidence" value="ECO:0007669"/>
    <property type="project" value="InterPro"/>
</dbReference>
<evidence type="ECO:0000256" key="7">
    <source>
        <dbReference type="ARBA" id="ARBA00022989"/>
    </source>
</evidence>
<dbReference type="EMBL" id="JACHFR010000002">
    <property type="protein sequence ID" value="MBB5218909.1"/>
    <property type="molecule type" value="Genomic_DNA"/>
</dbReference>
<gene>
    <name evidence="12" type="ORF">DYE49_12245</name>
    <name evidence="11" type="ORF">HNP77_001278</name>
</gene>
<dbReference type="PROSITE" id="PS50928">
    <property type="entry name" value="ABC_TM1"/>
    <property type="match status" value="1"/>
</dbReference>
<keyword evidence="3" id="KW-1003">Cell membrane</keyword>
<dbReference type="KEGG" id="trc:DYE49_12245"/>
<keyword evidence="6" id="KW-0653">Protein transport</keyword>
<reference evidence="12 14" key="1">
    <citation type="submission" date="2018-08" db="EMBL/GenBank/DDBJ databases">
        <title>The first complete genome of Treponema rectale (CHPAT), a commensal spirochete of the bovine rectum.</title>
        <authorList>
            <person name="Staton G.J."/>
            <person name="Clegg S.R."/>
            <person name="Carter S.D."/>
            <person name="Radford A.D."/>
            <person name="Darby A."/>
            <person name="Hall N."/>
            <person name="Birtles R.J."/>
            <person name="Evans N.J."/>
        </authorList>
    </citation>
    <scope>NUCLEOTIDE SEQUENCE [LARGE SCALE GENOMIC DNA]</scope>
    <source>
        <strain evidence="12 14">CHPA</strain>
    </source>
</reference>
<evidence type="ECO:0000256" key="3">
    <source>
        <dbReference type="ARBA" id="ARBA00022475"/>
    </source>
</evidence>
<evidence type="ECO:0000313" key="14">
    <source>
        <dbReference type="Proteomes" id="UP000593591"/>
    </source>
</evidence>
<feature type="transmembrane region" description="Helical" evidence="9">
    <location>
        <begin position="399"/>
        <end position="419"/>
    </location>
</feature>
<evidence type="ECO:0000256" key="2">
    <source>
        <dbReference type="ARBA" id="ARBA00022448"/>
    </source>
</evidence>
<evidence type="ECO:0000256" key="1">
    <source>
        <dbReference type="ARBA" id="ARBA00004651"/>
    </source>
</evidence>
<dbReference type="InterPro" id="IPR035906">
    <property type="entry name" value="MetI-like_sf"/>
</dbReference>
<evidence type="ECO:0000256" key="6">
    <source>
        <dbReference type="ARBA" id="ARBA00022927"/>
    </source>
</evidence>
<dbReference type="RefSeq" id="WP_184652349.1">
    <property type="nucleotide sequence ID" value="NZ_JACHFR010000002.1"/>
</dbReference>
<keyword evidence="5" id="KW-0571">Peptide transport</keyword>
<dbReference type="InterPro" id="IPR025966">
    <property type="entry name" value="OppC_N"/>
</dbReference>
<keyword evidence="4 9" id="KW-0812">Transmembrane</keyword>
<keyword evidence="2 9" id="KW-0813">Transport</keyword>
<evidence type="ECO:0000313" key="12">
    <source>
        <dbReference type="EMBL" id="QOS41176.1"/>
    </source>
</evidence>
<evidence type="ECO:0000256" key="8">
    <source>
        <dbReference type="ARBA" id="ARBA00023136"/>
    </source>
</evidence>
<name>A0A840S8F2_9SPIR</name>
<dbReference type="GO" id="GO:0015031">
    <property type="term" value="P:protein transport"/>
    <property type="evidence" value="ECO:0007669"/>
    <property type="project" value="UniProtKB-KW"/>
</dbReference>
<evidence type="ECO:0000259" key="10">
    <source>
        <dbReference type="PROSITE" id="PS50928"/>
    </source>
</evidence>
<accession>A0A840S8F2</accession>
<evidence type="ECO:0000256" key="4">
    <source>
        <dbReference type="ARBA" id="ARBA00022692"/>
    </source>
</evidence>
<dbReference type="Proteomes" id="UP000593591">
    <property type="component" value="Chromosome"/>
</dbReference>
<dbReference type="Pfam" id="PF00528">
    <property type="entry name" value="BPD_transp_1"/>
    <property type="match status" value="1"/>
</dbReference>
<dbReference type="PANTHER" id="PTHR43386">
    <property type="entry name" value="OLIGOPEPTIDE TRANSPORT SYSTEM PERMEASE PROTEIN APPC"/>
    <property type="match status" value="1"/>
</dbReference>
<protein>
    <submittedName>
        <fullName evidence="12">ABC transporter permease</fullName>
    </submittedName>
    <submittedName>
        <fullName evidence="11">Oligopeptide transport system permease protein</fullName>
    </submittedName>
</protein>
<organism evidence="11 13">
    <name type="scientific">Treponema rectale</name>
    <dbReference type="NCBI Taxonomy" id="744512"/>
    <lineage>
        <taxon>Bacteria</taxon>
        <taxon>Pseudomonadati</taxon>
        <taxon>Spirochaetota</taxon>
        <taxon>Spirochaetia</taxon>
        <taxon>Spirochaetales</taxon>
        <taxon>Treponemataceae</taxon>
        <taxon>Treponema</taxon>
    </lineage>
</organism>
<evidence type="ECO:0000256" key="5">
    <source>
        <dbReference type="ARBA" id="ARBA00022856"/>
    </source>
</evidence>
<feature type="transmembrane region" description="Helical" evidence="9">
    <location>
        <begin position="55"/>
        <end position="74"/>
    </location>
</feature>
<evidence type="ECO:0000313" key="11">
    <source>
        <dbReference type="EMBL" id="MBB5218909.1"/>
    </source>
</evidence>
<dbReference type="Pfam" id="PF12911">
    <property type="entry name" value="OppC_N"/>
    <property type="match status" value="1"/>
</dbReference>
<dbReference type="CDD" id="cd06261">
    <property type="entry name" value="TM_PBP2"/>
    <property type="match status" value="1"/>
</dbReference>
<dbReference type="GO" id="GO:0015833">
    <property type="term" value="P:peptide transport"/>
    <property type="evidence" value="ECO:0007669"/>
    <property type="project" value="UniProtKB-KW"/>
</dbReference>
<dbReference type="AlphaFoldDB" id="A0A840S8F2"/>
<comment type="similarity">
    <text evidence="9">Belongs to the binding-protein-dependent transport system permease family.</text>
</comment>
<evidence type="ECO:0000313" key="13">
    <source>
        <dbReference type="Proteomes" id="UP000578697"/>
    </source>
</evidence>
<reference evidence="11 13" key="2">
    <citation type="submission" date="2020-08" db="EMBL/GenBank/DDBJ databases">
        <title>Genomic Encyclopedia of Type Strains, Phase IV (KMG-IV): sequencing the most valuable type-strain genomes for metagenomic binning, comparative biology and taxonomic classification.</title>
        <authorList>
            <person name="Goeker M."/>
        </authorList>
    </citation>
    <scope>NUCLEOTIDE SEQUENCE [LARGE SCALE GENOMIC DNA]</scope>
    <source>
        <strain evidence="11 13">DSM 103679</strain>
    </source>
</reference>
<dbReference type="Gene3D" id="1.10.3720.10">
    <property type="entry name" value="MetI-like"/>
    <property type="match status" value="1"/>
</dbReference>
<dbReference type="InterPro" id="IPR000515">
    <property type="entry name" value="MetI-like"/>
</dbReference>